<dbReference type="CDD" id="cd17961">
    <property type="entry name" value="DEADc_DDX56"/>
    <property type="match status" value="1"/>
</dbReference>
<dbReference type="CDD" id="cd18787">
    <property type="entry name" value="SF2_C_DEAD"/>
    <property type="match status" value="1"/>
</dbReference>
<protein>
    <recommendedName>
        <fullName evidence="13">1,3-beta-glucan synthase</fullName>
    </recommendedName>
</protein>
<name>A0ABR2QSF8_9ROSI</name>
<dbReference type="InterPro" id="IPR001650">
    <property type="entry name" value="Helicase_C-like"/>
</dbReference>
<evidence type="ECO:0000256" key="7">
    <source>
        <dbReference type="SAM" id="Phobius"/>
    </source>
</evidence>
<dbReference type="InterPro" id="IPR027417">
    <property type="entry name" value="P-loop_NTPase"/>
</dbReference>
<evidence type="ECO:0000256" key="6">
    <source>
        <dbReference type="SAM" id="MobiDB-lite"/>
    </source>
</evidence>
<feature type="transmembrane region" description="Helical" evidence="7">
    <location>
        <begin position="1035"/>
        <end position="1056"/>
    </location>
</feature>
<evidence type="ECO:0000259" key="8">
    <source>
        <dbReference type="PROSITE" id="PS51192"/>
    </source>
</evidence>
<keyword evidence="4" id="KW-0067">ATP-binding</keyword>
<feature type="compositionally biased region" description="Acidic residues" evidence="6">
    <location>
        <begin position="26"/>
        <end position="38"/>
    </location>
</feature>
<keyword evidence="7" id="KW-0472">Membrane</keyword>
<keyword evidence="1" id="KW-0547">Nucleotide-binding</keyword>
<feature type="region of interest" description="Disordered" evidence="6">
    <location>
        <begin position="621"/>
        <end position="669"/>
    </location>
</feature>
<keyword evidence="12" id="KW-1185">Reference proteome</keyword>
<dbReference type="SMART" id="SM01205">
    <property type="entry name" value="FKS1_dom1"/>
    <property type="match status" value="1"/>
</dbReference>
<comment type="caution">
    <text evidence="11">The sequence shown here is derived from an EMBL/GenBank/DDBJ whole genome shotgun (WGS) entry which is preliminary data.</text>
</comment>
<feature type="region of interest" description="Disordered" evidence="6">
    <location>
        <begin position="357"/>
        <end position="376"/>
    </location>
</feature>
<feature type="transmembrane region" description="Helical" evidence="7">
    <location>
        <begin position="1065"/>
        <end position="1084"/>
    </location>
</feature>
<organism evidence="11 12">
    <name type="scientific">Hibiscus sabdariffa</name>
    <name type="common">roselle</name>
    <dbReference type="NCBI Taxonomy" id="183260"/>
    <lineage>
        <taxon>Eukaryota</taxon>
        <taxon>Viridiplantae</taxon>
        <taxon>Streptophyta</taxon>
        <taxon>Embryophyta</taxon>
        <taxon>Tracheophyta</taxon>
        <taxon>Spermatophyta</taxon>
        <taxon>Magnoliopsida</taxon>
        <taxon>eudicotyledons</taxon>
        <taxon>Gunneridae</taxon>
        <taxon>Pentapetalae</taxon>
        <taxon>rosids</taxon>
        <taxon>malvids</taxon>
        <taxon>Malvales</taxon>
        <taxon>Malvaceae</taxon>
        <taxon>Malvoideae</taxon>
        <taxon>Hibiscus</taxon>
    </lineage>
</organism>
<evidence type="ECO:0000256" key="3">
    <source>
        <dbReference type="ARBA" id="ARBA00022806"/>
    </source>
</evidence>
<keyword evidence="7" id="KW-1133">Transmembrane helix</keyword>
<dbReference type="SMART" id="SM00490">
    <property type="entry name" value="HELICc"/>
    <property type="match status" value="1"/>
</dbReference>
<evidence type="ECO:0000259" key="9">
    <source>
        <dbReference type="PROSITE" id="PS51194"/>
    </source>
</evidence>
<evidence type="ECO:0000256" key="1">
    <source>
        <dbReference type="ARBA" id="ARBA00022741"/>
    </source>
</evidence>
<feature type="compositionally biased region" description="Basic and acidic residues" evidence="6">
    <location>
        <begin position="591"/>
        <end position="600"/>
    </location>
</feature>
<reference evidence="11 12" key="1">
    <citation type="journal article" date="2024" name="G3 (Bethesda)">
        <title>Genome assembly of Hibiscus sabdariffa L. provides insights into metabolisms of medicinal natural products.</title>
        <authorList>
            <person name="Kim T."/>
        </authorList>
    </citation>
    <scope>NUCLEOTIDE SEQUENCE [LARGE SCALE GENOMIC DNA]</scope>
    <source>
        <strain evidence="11">TK-2024</strain>
        <tissue evidence="11">Old leaves</tissue>
    </source>
</reference>
<sequence length="1328" mass="151931">MGKKNKQKPPQEPKPTPEEENKLVERDEEEEKEEEEKSFEELGLDHRLIRALLKKGVGKPFPIQRVAIPLILQGKDVVAQARTGTGKTFAYLLPLLQKLFPSDSGLKSRLAPGGFILVPSRELCQQVYKEAISLVELCRVQLKIVQLTSGMPASDLRAALAGPPDLLVTTPKCIRDCLSAGLLQPASISESLEILVLDEADLLLQFGFGDDLKALTPAIPRSCQCLLMSATSSPDVDQLKKLILHNPFILTLSEAEDVKDEVISKNVQQFWISCNTSDKLLYVLALIKLELVLKKVLIFTNTIDAGFRLKLFFEKFGIRSGILNAELPQNSRLHILEEFNAGLFDYLIATDDSQTKEKEQAIRDKDVDSRKSRKGAKPKIDSEFGVVRGIDFKNVHTVINFDMPSSASGYVHRIGRTGRAYSAGASVSLVSPDEMEIFEEIKSFLGEEDNDSNIIMPFSLLTKDAVESLRYRAEDVARSVTRIAVRESRAQDLRNEILNSDKLKAHFEVNPRDLDLLKHDKVLSKDPAAPHLRDVPDYLLDQKTRDASKMVKLTRAAMGDNKPGRRHGAKKRYRRSRDPLKTFSAEAPKGVGKDKMKGEGKGAFRRYMKMQTMPGNFLNKKQDLRSKSQSQLSTSLQAKTQHIEQPQLVNSSSVAMSGPDSKSSPADNEPYNIIPLHNLNSDHPCLVYPEVRAVVLVLRATDGLRKPPFVHWLPSMDLLDWLALFFGFQGDNVKNQREHLVLHLANAPLSSDRQRRKLPKHSSQRVPIASFGSDITRRELLYVGLYLLIWGESANLRFMPECICYIFHHMAMELNKILDDYNDENTGHPWIPSTSGENGFLNLVVKPMYDTINIEVTRSKNGTASYDKWRNYDDFNEYFWSKKCFQNLKWPIDFDSGFTNGRKIGFVEQRTFWNVFRSFDRLWLMLFLFLHIGVILAWEEKKFPWQALDNKDVKVRVLTLFVTWSGMRFLHALLKAAMEFSHVSRETSRLGLRTVLKILVAAAWTSGFVTCYTRICAQKNYDKHWSNEANQRVTFFLWLAFLYGLPELVKLLLFFLPGIRLNCKVFYLVSWWFHGDCFIGHGLREGVVDSIKYILFWAVVLGTKFTFSYFYQIKPSISATKELLEYEWNWEAIFSVSNKFIVALLWLPVVLFYLADTQIWYSIYSPFVGAAMGLMQQLGEIRNIEQLRYRFQFFAGAIQSNLMPQEETNISCGISRGKFIEAIHRLKLRCGLRQPFEMVESSQVKANKFALIWNEIITTFREEDIISDEEVELLQLPPNSWEIRVIRWPCFLLGDELLRALFLATDFVDAADNWLWHKYARTSIRAVL</sequence>
<proteinExistence type="predicted"/>
<dbReference type="Gene3D" id="3.40.50.300">
    <property type="entry name" value="P-loop containing nucleotide triphosphate hydrolases"/>
    <property type="match status" value="2"/>
</dbReference>
<keyword evidence="3" id="KW-0347">Helicase</keyword>
<feature type="transmembrane region" description="Helical" evidence="7">
    <location>
        <begin position="1090"/>
        <end position="1111"/>
    </location>
</feature>
<feature type="compositionally biased region" description="Basic residues" evidence="6">
    <location>
        <begin position="564"/>
        <end position="575"/>
    </location>
</feature>
<dbReference type="PROSITE" id="PS51195">
    <property type="entry name" value="Q_MOTIF"/>
    <property type="match status" value="1"/>
</dbReference>
<dbReference type="Pfam" id="PF00270">
    <property type="entry name" value="DEAD"/>
    <property type="match status" value="1"/>
</dbReference>
<dbReference type="Pfam" id="PF14288">
    <property type="entry name" value="FKS1_dom1"/>
    <property type="match status" value="1"/>
</dbReference>
<evidence type="ECO:0000256" key="2">
    <source>
        <dbReference type="ARBA" id="ARBA00022801"/>
    </source>
</evidence>
<feature type="transmembrane region" description="Helical" evidence="7">
    <location>
        <begin position="922"/>
        <end position="938"/>
    </location>
</feature>
<feature type="short sequence motif" description="Q motif" evidence="5">
    <location>
        <begin position="37"/>
        <end position="65"/>
    </location>
</feature>
<dbReference type="PROSITE" id="PS51194">
    <property type="entry name" value="HELICASE_CTER"/>
    <property type="match status" value="1"/>
</dbReference>
<gene>
    <name evidence="11" type="ORF">V6N11_060975</name>
</gene>
<feature type="domain" description="Helicase C-terminal" evidence="9">
    <location>
        <begin position="285"/>
        <end position="466"/>
    </location>
</feature>
<feature type="transmembrane region" description="Helical" evidence="7">
    <location>
        <begin position="995"/>
        <end position="1015"/>
    </location>
</feature>
<feature type="domain" description="Helicase ATP-binding" evidence="8">
    <location>
        <begin position="68"/>
        <end position="250"/>
    </location>
</feature>
<feature type="domain" description="DEAD-box RNA helicase Q" evidence="10">
    <location>
        <begin position="37"/>
        <end position="65"/>
    </location>
</feature>
<dbReference type="PANTHER" id="PTHR12741">
    <property type="entry name" value="LYST-INTERACTING PROTEIN LIP5 DOPAMINE RESPONSIVE PROTEIN DRG-1"/>
    <property type="match status" value="1"/>
</dbReference>
<feature type="compositionally biased region" description="Basic and acidic residues" evidence="6">
    <location>
        <begin position="357"/>
        <end position="370"/>
    </location>
</feature>
<dbReference type="SMART" id="SM00487">
    <property type="entry name" value="DEXDc"/>
    <property type="match status" value="1"/>
</dbReference>
<evidence type="ECO:0008006" key="13">
    <source>
        <dbReference type="Google" id="ProtNLM"/>
    </source>
</evidence>
<dbReference type="SUPFAM" id="SSF52540">
    <property type="entry name" value="P-loop containing nucleoside triphosphate hydrolases"/>
    <property type="match status" value="2"/>
</dbReference>
<dbReference type="Pfam" id="PF00271">
    <property type="entry name" value="Helicase_C"/>
    <property type="match status" value="1"/>
</dbReference>
<dbReference type="PANTHER" id="PTHR12741:SF7">
    <property type="entry name" value="CALLOSE SYNTHASE 12"/>
    <property type="match status" value="1"/>
</dbReference>
<feature type="compositionally biased region" description="Polar residues" evidence="6">
    <location>
        <begin position="643"/>
        <end position="666"/>
    </location>
</feature>
<dbReference type="InterPro" id="IPR014014">
    <property type="entry name" value="RNA_helicase_DEAD_Q_motif"/>
</dbReference>
<evidence type="ECO:0000256" key="5">
    <source>
        <dbReference type="PROSITE-ProRule" id="PRU00552"/>
    </source>
</evidence>
<feature type="compositionally biased region" description="Basic and acidic residues" evidence="6">
    <location>
        <begin position="9"/>
        <end position="25"/>
    </location>
</feature>
<evidence type="ECO:0000256" key="4">
    <source>
        <dbReference type="ARBA" id="ARBA00022840"/>
    </source>
</evidence>
<dbReference type="EMBL" id="JBBPBN010000034">
    <property type="protein sequence ID" value="KAK9003411.1"/>
    <property type="molecule type" value="Genomic_DNA"/>
</dbReference>
<accession>A0ABR2QSF8</accession>
<feature type="region of interest" description="Disordered" evidence="6">
    <location>
        <begin position="557"/>
        <end position="600"/>
    </location>
</feature>
<evidence type="ECO:0000313" key="12">
    <source>
        <dbReference type="Proteomes" id="UP001396334"/>
    </source>
</evidence>
<evidence type="ECO:0000313" key="11">
    <source>
        <dbReference type="EMBL" id="KAK9003411.1"/>
    </source>
</evidence>
<feature type="compositionally biased region" description="Low complexity" evidence="6">
    <location>
        <begin position="627"/>
        <end position="640"/>
    </location>
</feature>
<feature type="transmembrane region" description="Helical" evidence="7">
    <location>
        <begin position="1132"/>
        <end position="1153"/>
    </location>
</feature>
<feature type="region of interest" description="Disordered" evidence="6">
    <location>
        <begin position="1"/>
        <end position="39"/>
    </location>
</feature>
<keyword evidence="7" id="KW-0812">Transmembrane</keyword>
<keyword evidence="2" id="KW-0378">Hydrolase</keyword>
<dbReference type="InterPro" id="IPR026899">
    <property type="entry name" value="FKS1-like_dom1"/>
</dbReference>
<feature type="transmembrane region" description="Helical" evidence="7">
    <location>
        <begin position="958"/>
        <end position="974"/>
    </location>
</feature>
<dbReference type="PROSITE" id="PS51192">
    <property type="entry name" value="HELICASE_ATP_BIND_1"/>
    <property type="match status" value="1"/>
</dbReference>
<dbReference type="Proteomes" id="UP001396334">
    <property type="component" value="Unassembled WGS sequence"/>
</dbReference>
<evidence type="ECO:0000259" key="10">
    <source>
        <dbReference type="PROSITE" id="PS51195"/>
    </source>
</evidence>
<dbReference type="InterPro" id="IPR011545">
    <property type="entry name" value="DEAD/DEAH_box_helicase_dom"/>
</dbReference>
<dbReference type="InterPro" id="IPR014001">
    <property type="entry name" value="Helicase_ATP-bd"/>
</dbReference>